<dbReference type="Proteomes" id="UP000334990">
    <property type="component" value="Unassembled WGS sequence"/>
</dbReference>
<dbReference type="Pfam" id="PF01609">
    <property type="entry name" value="DDE_Tnp_1"/>
    <property type="match status" value="1"/>
</dbReference>
<evidence type="ECO:0000256" key="1">
    <source>
        <dbReference type="SAM" id="MobiDB-lite"/>
    </source>
</evidence>
<reference evidence="3 4" key="1">
    <citation type="submission" date="2019-10" db="EMBL/GenBank/DDBJ databases">
        <title>Whole genome shotgun sequence of Acrocarpospora corrugata NBRC 13972.</title>
        <authorList>
            <person name="Ichikawa N."/>
            <person name="Kimura A."/>
            <person name="Kitahashi Y."/>
            <person name="Komaki H."/>
            <person name="Oguchi A."/>
        </authorList>
    </citation>
    <scope>NUCLEOTIDE SEQUENCE [LARGE SCALE GENOMIC DNA]</scope>
    <source>
        <strain evidence="3 4">NBRC 13972</strain>
    </source>
</reference>
<gene>
    <name evidence="3" type="ORF">Acor_02880</name>
</gene>
<dbReference type="GO" id="GO:0004803">
    <property type="term" value="F:transposase activity"/>
    <property type="evidence" value="ECO:0007669"/>
    <property type="project" value="InterPro"/>
</dbReference>
<dbReference type="AlphaFoldDB" id="A0A5M3VN64"/>
<evidence type="ECO:0000259" key="2">
    <source>
        <dbReference type="Pfam" id="PF01609"/>
    </source>
</evidence>
<sequence>MCRTIAQVKAAHLDAAYAAHRAAQLAGLYDDPDELIPLIVDGKTQRGTATHDTAARHRLGAHLALDGLTVAHLDVGSKTNEIKAFRPLLDQLPSLTSMVIGADMMHTQRAHARYLHSRDAYYLFPVGGNQPGLFDQLDALAWHEIPIGWTTYDRGHGRIEIRTIQVGPAPSGTRFPHVRQVYLVERHVYDLAWKPLSSVAVLGVTNLPAALAGPRRLAQLIRGEWSIETEIIMCMTWCSGRITTESAPPRPHQFCRPCAATRSARYACSTSPTSPTEPAGHATTSNTH</sequence>
<feature type="region of interest" description="Disordered" evidence="1">
    <location>
        <begin position="269"/>
        <end position="288"/>
    </location>
</feature>
<dbReference type="GO" id="GO:0006313">
    <property type="term" value="P:DNA transposition"/>
    <property type="evidence" value="ECO:0007669"/>
    <property type="project" value="InterPro"/>
</dbReference>
<protein>
    <recommendedName>
        <fullName evidence="2">Transposase IS4-like domain-containing protein</fullName>
    </recommendedName>
</protein>
<feature type="domain" description="Transposase IS4-like" evidence="2">
    <location>
        <begin position="38"/>
        <end position="231"/>
    </location>
</feature>
<dbReference type="RefSeq" id="WP_170316752.1">
    <property type="nucleotide sequence ID" value="NZ_BAAABN010000006.1"/>
</dbReference>
<dbReference type="PANTHER" id="PTHR30298">
    <property type="entry name" value="H REPEAT-ASSOCIATED PREDICTED TRANSPOSASE"/>
    <property type="match status" value="1"/>
</dbReference>
<dbReference type="EMBL" id="BLAD01000035">
    <property type="protein sequence ID" value="GER98226.1"/>
    <property type="molecule type" value="Genomic_DNA"/>
</dbReference>
<organism evidence="3 4">
    <name type="scientific">Acrocarpospora corrugata</name>
    <dbReference type="NCBI Taxonomy" id="35763"/>
    <lineage>
        <taxon>Bacteria</taxon>
        <taxon>Bacillati</taxon>
        <taxon>Actinomycetota</taxon>
        <taxon>Actinomycetes</taxon>
        <taxon>Streptosporangiales</taxon>
        <taxon>Streptosporangiaceae</taxon>
        <taxon>Acrocarpospora</taxon>
    </lineage>
</organism>
<evidence type="ECO:0000313" key="4">
    <source>
        <dbReference type="Proteomes" id="UP000334990"/>
    </source>
</evidence>
<dbReference type="PANTHER" id="PTHR30298:SF0">
    <property type="entry name" value="PROTEIN YBFL-RELATED"/>
    <property type="match status" value="1"/>
</dbReference>
<dbReference type="InterPro" id="IPR002559">
    <property type="entry name" value="Transposase_11"/>
</dbReference>
<accession>A0A5M3VN64</accession>
<comment type="caution">
    <text evidence="3">The sequence shown here is derived from an EMBL/GenBank/DDBJ whole genome shotgun (WGS) entry which is preliminary data.</text>
</comment>
<name>A0A5M3VN64_9ACTN</name>
<dbReference type="InterPro" id="IPR047647">
    <property type="entry name" value="ISAs1_transpos"/>
</dbReference>
<keyword evidence="4" id="KW-1185">Reference proteome</keyword>
<evidence type="ECO:0000313" key="3">
    <source>
        <dbReference type="EMBL" id="GER98226.1"/>
    </source>
</evidence>
<dbReference type="NCBIfam" id="NF033564">
    <property type="entry name" value="transpos_ISAs1"/>
    <property type="match status" value="1"/>
</dbReference>
<proteinExistence type="predicted"/>
<dbReference type="GO" id="GO:0003677">
    <property type="term" value="F:DNA binding"/>
    <property type="evidence" value="ECO:0007669"/>
    <property type="project" value="InterPro"/>
</dbReference>
<dbReference type="InterPro" id="IPR051698">
    <property type="entry name" value="Transposase_11-like"/>
</dbReference>